<name>G7J3K5_MEDTR</name>
<reference evidence="1 3" key="1">
    <citation type="journal article" date="2011" name="Nature">
        <title>The Medicago genome provides insight into the evolution of rhizobial symbioses.</title>
        <authorList>
            <person name="Young N.D."/>
            <person name="Debelle F."/>
            <person name="Oldroyd G.E."/>
            <person name="Geurts R."/>
            <person name="Cannon S.B."/>
            <person name="Udvardi M.K."/>
            <person name="Benedito V.A."/>
            <person name="Mayer K.F."/>
            <person name="Gouzy J."/>
            <person name="Schoof H."/>
            <person name="Van de Peer Y."/>
            <person name="Proost S."/>
            <person name="Cook D.R."/>
            <person name="Meyers B.C."/>
            <person name="Spannagl M."/>
            <person name="Cheung F."/>
            <person name="De Mita S."/>
            <person name="Krishnakumar V."/>
            <person name="Gundlach H."/>
            <person name="Zhou S."/>
            <person name="Mudge J."/>
            <person name="Bharti A.K."/>
            <person name="Murray J.D."/>
            <person name="Naoumkina M.A."/>
            <person name="Rosen B."/>
            <person name="Silverstein K.A."/>
            <person name="Tang H."/>
            <person name="Rombauts S."/>
            <person name="Zhao P.X."/>
            <person name="Zhou P."/>
            <person name="Barbe V."/>
            <person name="Bardou P."/>
            <person name="Bechner M."/>
            <person name="Bellec A."/>
            <person name="Berger A."/>
            <person name="Berges H."/>
            <person name="Bidwell S."/>
            <person name="Bisseling T."/>
            <person name="Choisne N."/>
            <person name="Couloux A."/>
            <person name="Denny R."/>
            <person name="Deshpande S."/>
            <person name="Dai X."/>
            <person name="Doyle J.J."/>
            <person name="Dudez A.M."/>
            <person name="Farmer A.D."/>
            <person name="Fouteau S."/>
            <person name="Franken C."/>
            <person name="Gibelin C."/>
            <person name="Gish J."/>
            <person name="Goldstein S."/>
            <person name="Gonzalez A.J."/>
            <person name="Green P.J."/>
            <person name="Hallab A."/>
            <person name="Hartog M."/>
            <person name="Hua A."/>
            <person name="Humphray S.J."/>
            <person name="Jeong D.H."/>
            <person name="Jing Y."/>
            <person name="Jocker A."/>
            <person name="Kenton S.M."/>
            <person name="Kim D.J."/>
            <person name="Klee K."/>
            <person name="Lai H."/>
            <person name="Lang C."/>
            <person name="Lin S."/>
            <person name="Macmil S.L."/>
            <person name="Magdelenat G."/>
            <person name="Matthews L."/>
            <person name="McCorrison J."/>
            <person name="Monaghan E.L."/>
            <person name="Mun J.H."/>
            <person name="Najar F.Z."/>
            <person name="Nicholson C."/>
            <person name="Noirot C."/>
            <person name="O'Bleness M."/>
            <person name="Paule C.R."/>
            <person name="Poulain J."/>
            <person name="Prion F."/>
            <person name="Qin B."/>
            <person name="Qu C."/>
            <person name="Retzel E.F."/>
            <person name="Riddle C."/>
            <person name="Sallet E."/>
            <person name="Samain S."/>
            <person name="Samson N."/>
            <person name="Sanders I."/>
            <person name="Saurat O."/>
            <person name="Scarpelli C."/>
            <person name="Schiex T."/>
            <person name="Segurens B."/>
            <person name="Severin A.J."/>
            <person name="Sherrier D.J."/>
            <person name="Shi R."/>
            <person name="Sims S."/>
            <person name="Singer S.R."/>
            <person name="Sinharoy S."/>
            <person name="Sterck L."/>
            <person name="Viollet A."/>
            <person name="Wang B.B."/>
            <person name="Wang K."/>
            <person name="Wang M."/>
            <person name="Wang X."/>
            <person name="Warfsmann J."/>
            <person name="Weissenbach J."/>
            <person name="White D.D."/>
            <person name="White J.D."/>
            <person name="Wiley G.B."/>
            <person name="Wincker P."/>
            <person name="Xing Y."/>
            <person name="Yang L."/>
            <person name="Yao Z."/>
            <person name="Ying F."/>
            <person name="Zhai J."/>
            <person name="Zhou L."/>
            <person name="Zuber A."/>
            <person name="Denarie J."/>
            <person name="Dixon R.A."/>
            <person name="May G.D."/>
            <person name="Schwartz D.C."/>
            <person name="Rogers J."/>
            <person name="Quetier F."/>
            <person name="Town C.D."/>
            <person name="Roe B.A."/>
        </authorList>
    </citation>
    <scope>NUCLEOTIDE SEQUENCE [LARGE SCALE GENOMIC DNA]</scope>
    <source>
        <strain evidence="1">A17</strain>
        <strain evidence="2 3">cv. Jemalong A17</strain>
    </source>
</reference>
<dbReference type="Proteomes" id="UP000002051">
    <property type="component" value="Chromosome 3"/>
</dbReference>
<organism evidence="1 3">
    <name type="scientific">Medicago truncatula</name>
    <name type="common">Barrel medic</name>
    <name type="synonym">Medicago tribuloides</name>
    <dbReference type="NCBI Taxonomy" id="3880"/>
    <lineage>
        <taxon>Eukaryota</taxon>
        <taxon>Viridiplantae</taxon>
        <taxon>Streptophyta</taxon>
        <taxon>Embryophyta</taxon>
        <taxon>Tracheophyta</taxon>
        <taxon>Spermatophyta</taxon>
        <taxon>Magnoliopsida</taxon>
        <taxon>eudicotyledons</taxon>
        <taxon>Gunneridae</taxon>
        <taxon>Pentapetalae</taxon>
        <taxon>rosids</taxon>
        <taxon>fabids</taxon>
        <taxon>Fabales</taxon>
        <taxon>Fabaceae</taxon>
        <taxon>Papilionoideae</taxon>
        <taxon>50 kb inversion clade</taxon>
        <taxon>NPAAA clade</taxon>
        <taxon>Hologalegina</taxon>
        <taxon>IRL clade</taxon>
        <taxon>Trifolieae</taxon>
        <taxon>Medicago</taxon>
    </lineage>
</organism>
<keyword evidence="3" id="KW-1185">Reference proteome</keyword>
<gene>
    <name evidence="1" type="ordered locus">MTR_3g072890</name>
</gene>
<reference evidence="1 3" key="2">
    <citation type="journal article" date="2014" name="BMC Genomics">
        <title>An improved genome release (version Mt4.0) for the model legume Medicago truncatula.</title>
        <authorList>
            <person name="Tang H."/>
            <person name="Krishnakumar V."/>
            <person name="Bidwell S."/>
            <person name="Rosen B."/>
            <person name="Chan A."/>
            <person name="Zhou S."/>
            <person name="Gentzbittel L."/>
            <person name="Childs K.L."/>
            <person name="Yandell M."/>
            <person name="Gundlach H."/>
            <person name="Mayer K.F."/>
            <person name="Schwartz D.C."/>
            <person name="Town C.D."/>
        </authorList>
    </citation>
    <scope>GENOME REANNOTATION</scope>
    <source>
        <strain evidence="2 3">cv. Jemalong A17</strain>
    </source>
</reference>
<sequence length="67" mass="7344">MNPSTHLTQISSQLTIAPAGNRTRVCTVAGSNFFNLEDKIGFDGIDNVMIMKAETKENKNTIGGMKW</sequence>
<dbReference type="PaxDb" id="3880-AES71339"/>
<dbReference type="AlphaFoldDB" id="G7J3K5"/>
<evidence type="ECO:0000313" key="2">
    <source>
        <dbReference type="EnsemblPlants" id="AES71339"/>
    </source>
</evidence>
<accession>G7J3K5</accession>
<dbReference type="HOGENOM" id="CLU_2816233_0_0_1"/>
<protein>
    <submittedName>
        <fullName evidence="1 2">Uncharacterized protein</fullName>
    </submittedName>
</protein>
<dbReference type="EnsemblPlants" id="AES71339">
    <property type="protein sequence ID" value="AES71339"/>
    <property type="gene ID" value="MTR_3g072890"/>
</dbReference>
<dbReference type="EMBL" id="CM001219">
    <property type="protein sequence ID" value="AES71339.1"/>
    <property type="molecule type" value="Genomic_DNA"/>
</dbReference>
<evidence type="ECO:0000313" key="3">
    <source>
        <dbReference type="Proteomes" id="UP000002051"/>
    </source>
</evidence>
<evidence type="ECO:0000313" key="1">
    <source>
        <dbReference type="EMBL" id="AES71339.1"/>
    </source>
</evidence>
<proteinExistence type="predicted"/>
<reference evidence="2" key="3">
    <citation type="submission" date="2015-04" db="UniProtKB">
        <authorList>
            <consortium name="EnsemblPlants"/>
        </authorList>
    </citation>
    <scope>IDENTIFICATION</scope>
    <source>
        <strain evidence="2">cv. Jemalong A17</strain>
    </source>
</reference>